<evidence type="ECO:0000313" key="2">
    <source>
        <dbReference type="Proteomes" id="UP000425411"/>
    </source>
</evidence>
<dbReference type="EMBL" id="CP046314">
    <property type="protein sequence ID" value="QGS09042.1"/>
    <property type="molecule type" value="Genomic_DNA"/>
</dbReference>
<proteinExistence type="predicted"/>
<keyword evidence="2" id="KW-1185">Reference proteome</keyword>
<gene>
    <name evidence="1" type="ORF">FOC49_03740</name>
</gene>
<dbReference type="Proteomes" id="UP000425411">
    <property type="component" value="Chromosome"/>
</dbReference>
<evidence type="ECO:0000313" key="1">
    <source>
        <dbReference type="EMBL" id="QGS09042.1"/>
    </source>
</evidence>
<accession>A0AAP9KTF9</accession>
<name>A0AAP9KTF9_9BACL</name>
<protein>
    <submittedName>
        <fullName evidence="1">Uncharacterized protein</fullName>
    </submittedName>
</protein>
<reference evidence="1 2" key="1">
    <citation type="submission" date="2019-11" db="EMBL/GenBank/DDBJ databases">
        <title>FDA dAtabase for Regulatory Grade micrObial Sequences (FDA-ARGOS): Supporting development and validation of Infectious Disease Dx tests.</title>
        <authorList>
            <person name="Turner S."/>
            <person name="Byrd R."/>
            <person name="Tallon L."/>
            <person name="Sadzewicz L."/>
            <person name="Vavikolanu K."/>
            <person name="Mehta A."/>
            <person name="Aluvathingal J."/>
            <person name="Nadendla S."/>
            <person name="Myers T."/>
            <person name="Yan Y."/>
            <person name="Sichtig H."/>
        </authorList>
    </citation>
    <scope>NUCLEOTIDE SEQUENCE [LARGE SCALE GENOMIC DNA]</scope>
    <source>
        <strain evidence="1 2">FDAARGOS_741</strain>
    </source>
</reference>
<dbReference type="AlphaFoldDB" id="A0AAP9KTF9"/>
<dbReference type="RefSeq" id="WP_004633926.1">
    <property type="nucleotide sequence ID" value="NZ_CP046314.1"/>
</dbReference>
<sequence>MKKIIKIVISLLVVGVIAVSISRCGKEEITREQQKNLVKRLVQNYDIKSIEFLELKKTIEPGYYRLTFKINKEDRYKTVIYLSRKEQLNNSTDEIGLSPEVKFKELERRERILPEDVKIDNVDIKYI</sequence>
<organism evidence="1 2">
    <name type="scientific">Gemella morbillorum</name>
    <dbReference type="NCBI Taxonomy" id="29391"/>
    <lineage>
        <taxon>Bacteria</taxon>
        <taxon>Bacillati</taxon>
        <taxon>Bacillota</taxon>
        <taxon>Bacilli</taxon>
        <taxon>Bacillales</taxon>
        <taxon>Gemellaceae</taxon>
        <taxon>Gemella</taxon>
    </lineage>
</organism>